<proteinExistence type="predicted"/>
<dbReference type="EMBL" id="PVTR01000005">
    <property type="protein sequence ID" value="PRY87977.1"/>
    <property type="molecule type" value="Genomic_DNA"/>
</dbReference>
<dbReference type="SUPFAM" id="SSF52540">
    <property type="entry name" value="P-loop containing nucleoside triphosphate hydrolases"/>
    <property type="match status" value="1"/>
</dbReference>
<dbReference type="AlphaFoldDB" id="A0A2T0WMQ2"/>
<feature type="domain" description="PD-(D/E)XK endonuclease-like" evidence="1">
    <location>
        <begin position="655"/>
        <end position="943"/>
    </location>
</feature>
<reference evidence="2 3" key="1">
    <citation type="submission" date="2018-03" db="EMBL/GenBank/DDBJ databases">
        <title>Genomic Encyclopedia of Archaeal and Bacterial Type Strains, Phase II (KMG-II): from individual species to whole genera.</title>
        <authorList>
            <person name="Goeker M."/>
        </authorList>
    </citation>
    <scope>NUCLEOTIDE SEQUENCE [LARGE SCALE GENOMIC DNA]</scope>
    <source>
        <strain evidence="2 3">DSM 27929</strain>
    </source>
</reference>
<protein>
    <submittedName>
        <fullName evidence="2">PD-(D/E)XK nuclease superfamily protein</fullName>
    </submittedName>
</protein>
<dbReference type="OrthoDB" id="9762792at2"/>
<organism evidence="2 3">
    <name type="scientific">Mongoliibacter ruber</name>
    <dbReference type="NCBI Taxonomy" id="1750599"/>
    <lineage>
        <taxon>Bacteria</taxon>
        <taxon>Pseudomonadati</taxon>
        <taxon>Bacteroidota</taxon>
        <taxon>Cytophagia</taxon>
        <taxon>Cytophagales</taxon>
        <taxon>Cyclobacteriaceae</taxon>
        <taxon>Mongoliibacter</taxon>
    </lineage>
</organism>
<sequence>MDSFLKDTAAQILHSGKDLKEIVVILPNRRAGLFFLRHLGTLIDEPIWMPEVKTVEQLFSGLAGQGASDDLSLVFELYEIYKQLQPEPEDFDRFYFWGELILKDFNDLDQFMADAKTLYQNLSEIKSFEADLSYLSKEQVELISQFWKSFRAQKAEEKEKFLRFWQILGDLYEKFNAQLDVLGMAYTGKVYRKVISKLDEVKKPEKHHIFVGFNAFTYTEELLVKHFVKEFGAEVFWDIDRYYLNDLRQESGLFFRDYKKDKILGPTFPEEIPERIAEKSKVISTYAVPLKNNQANLVGSILKKVSDTEALEETVVILPDEQLLFPVLYAMPESISKLNVTMGYPIRNAPVYAFLDAVLDLQRYIKIRENVVHFYHKQVLDLFSFPYLIDANKAFITSLKKDIAQKNSLEIPANDLQSGGEIFGLIFRKADSSTLFDYLGDLMKALAEQLKEDPIQSSYLFQAFKLLSRMKENFASNRISDLNTDFFIKLFRQLFREVRLPFEGEPLEGLQVMGVLESRNLDFKRVIICDVNEGSFPPGGGINSMIPFNLRRAFRLPVQEQNDAIYAYTFYRLLHKAEEVHLIYSTAANQGKAGEMSRFLQQMRVELGLDKPNIVMLDATLTPGREIVIDKSPAVMQVLRGYSVNGQAIDHRKKLSASAINSYLDCSLRFYFRYVAGLKEKEEVASEIDAGVFGSILHKAIEFLYQVPEGETFRRISPHELERIKPQIPLMVDEAILDFYGKEKHEKIELTGQMHIVREIFINYIEAIVQYDAASGDISILGLEKEHHATIPVLVDGDLHQIGLFGLIDRMDEQNGVVRLLDYKTGKDKRSITSITSLFDREDKSRNKAGLQTLLYAYLYQYENPNNVKPLKPGLFNVKEIFGENFSPFLKLDKAEFENYLEVQEDFEVGLSGLLAELFDSTVPFIQTEVVEKCQYCPYKDICGR</sequence>
<evidence type="ECO:0000313" key="2">
    <source>
        <dbReference type="EMBL" id="PRY87977.1"/>
    </source>
</evidence>
<comment type="caution">
    <text evidence="2">The sequence shown here is derived from an EMBL/GenBank/DDBJ whole genome shotgun (WGS) entry which is preliminary data.</text>
</comment>
<dbReference type="InterPro" id="IPR027417">
    <property type="entry name" value="P-loop_NTPase"/>
</dbReference>
<name>A0A2T0WMQ2_9BACT</name>
<gene>
    <name evidence="2" type="ORF">CLW00_10597</name>
</gene>
<dbReference type="SUPFAM" id="SSF52980">
    <property type="entry name" value="Restriction endonuclease-like"/>
    <property type="match status" value="1"/>
</dbReference>
<accession>A0A2T0WMQ2</accession>
<dbReference type="RefSeq" id="WP_106133468.1">
    <property type="nucleotide sequence ID" value="NZ_PVTR01000005.1"/>
</dbReference>
<evidence type="ECO:0000259" key="1">
    <source>
        <dbReference type="Pfam" id="PF12705"/>
    </source>
</evidence>
<dbReference type="InterPro" id="IPR038726">
    <property type="entry name" value="PDDEXK_AddAB-type"/>
</dbReference>
<evidence type="ECO:0000313" key="3">
    <source>
        <dbReference type="Proteomes" id="UP000238157"/>
    </source>
</evidence>
<dbReference type="InterPro" id="IPR011604">
    <property type="entry name" value="PDDEXK-like_dom_sf"/>
</dbReference>
<dbReference type="InterPro" id="IPR011335">
    <property type="entry name" value="Restrct_endonuc-II-like"/>
</dbReference>
<dbReference type="Pfam" id="PF12705">
    <property type="entry name" value="PDDEXK_1"/>
    <property type="match status" value="1"/>
</dbReference>
<dbReference type="Proteomes" id="UP000238157">
    <property type="component" value="Unassembled WGS sequence"/>
</dbReference>
<dbReference type="Gene3D" id="3.90.320.10">
    <property type="match status" value="1"/>
</dbReference>
<keyword evidence="3" id="KW-1185">Reference proteome</keyword>